<gene>
    <name evidence="14" type="ORF">BUALT_Bualt06G0082600</name>
</gene>
<evidence type="ECO:0000256" key="5">
    <source>
        <dbReference type="ARBA" id="ARBA00022691"/>
    </source>
</evidence>
<evidence type="ECO:0000259" key="11">
    <source>
        <dbReference type="PROSITE" id="PS50867"/>
    </source>
</evidence>
<feature type="domain" description="Post-SET" evidence="12">
    <location>
        <begin position="775"/>
        <end position="791"/>
    </location>
</feature>
<evidence type="ECO:0000259" key="10">
    <source>
        <dbReference type="PROSITE" id="PS50280"/>
    </source>
</evidence>
<dbReference type="GO" id="GO:0005634">
    <property type="term" value="C:nucleus"/>
    <property type="evidence" value="ECO:0007669"/>
    <property type="project" value="UniProtKB-SubCell"/>
</dbReference>
<dbReference type="GO" id="GO:0005694">
    <property type="term" value="C:chromosome"/>
    <property type="evidence" value="ECO:0007669"/>
    <property type="project" value="UniProtKB-SubCell"/>
</dbReference>
<evidence type="ECO:0000259" key="12">
    <source>
        <dbReference type="PROSITE" id="PS50868"/>
    </source>
</evidence>
<dbReference type="PROSITE" id="PS51015">
    <property type="entry name" value="YDG"/>
    <property type="match status" value="1"/>
</dbReference>
<keyword evidence="5" id="KW-0949">S-adenosyl-L-methionine</keyword>
<feature type="compositionally biased region" description="Polar residues" evidence="9">
    <location>
        <begin position="105"/>
        <end position="116"/>
    </location>
</feature>
<keyword evidence="2" id="KW-0158">Chromosome</keyword>
<dbReference type="PANTHER" id="PTHR45660:SF46">
    <property type="entry name" value="HISTONE-LYSINE N-METHYLTRANSFERASE, H3 LYSINE-9 SPECIFIC SUVH6"/>
    <property type="match status" value="1"/>
</dbReference>
<keyword evidence="15" id="KW-1185">Reference proteome</keyword>
<dbReference type="GO" id="GO:0008270">
    <property type="term" value="F:zinc ion binding"/>
    <property type="evidence" value="ECO:0007669"/>
    <property type="project" value="InterPro"/>
</dbReference>
<dbReference type="Proteomes" id="UP000826271">
    <property type="component" value="Unassembled WGS sequence"/>
</dbReference>
<dbReference type="Pfam" id="PF02182">
    <property type="entry name" value="SAD_SRA"/>
    <property type="match status" value="1"/>
</dbReference>
<organism evidence="14 15">
    <name type="scientific">Buddleja alternifolia</name>
    <dbReference type="NCBI Taxonomy" id="168488"/>
    <lineage>
        <taxon>Eukaryota</taxon>
        <taxon>Viridiplantae</taxon>
        <taxon>Streptophyta</taxon>
        <taxon>Embryophyta</taxon>
        <taxon>Tracheophyta</taxon>
        <taxon>Spermatophyta</taxon>
        <taxon>Magnoliopsida</taxon>
        <taxon>eudicotyledons</taxon>
        <taxon>Gunneridae</taxon>
        <taxon>Pentapetalae</taxon>
        <taxon>asterids</taxon>
        <taxon>lamiids</taxon>
        <taxon>Lamiales</taxon>
        <taxon>Scrophulariaceae</taxon>
        <taxon>Buddlejeae</taxon>
        <taxon>Buddleja</taxon>
    </lineage>
</organism>
<dbReference type="EMBL" id="WHWC01000006">
    <property type="protein sequence ID" value="KAG8381059.1"/>
    <property type="molecule type" value="Genomic_DNA"/>
</dbReference>
<dbReference type="Pfam" id="PF05033">
    <property type="entry name" value="Pre-SET"/>
    <property type="match status" value="1"/>
</dbReference>
<dbReference type="PROSITE" id="PS50867">
    <property type="entry name" value="PRE_SET"/>
    <property type="match status" value="1"/>
</dbReference>
<dbReference type="SUPFAM" id="SSF82199">
    <property type="entry name" value="SET domain"/>
    <property type="match status" value="1"/>
</dbReference>
<evidence type="ECO:0000313" key="14">
    <source>
        <dbReference type="EMBL" id="KAG8381059.1"/>
    </source>
</evidence>
<dbReference type="PROSITE" id="PS51575">
    <property type="entry name" value="SAM_MT43_SUVAR39_2"/>
    <property type="match status" value="1"/>
</dbReference>
<dbReference type="InterPro" id="IPR003105">
    <property type="entry name" value="SRA_YDG"/>
</dbReference>
<keyword evidence="4" id="KW-0808">Transferase</keyword>
<dbReference type="InterPro" id="IPR036987">
    <property type="entry name" value="SRA-YDG_sf"/>
</dbReference>
<dbReference type="GO" id="GO:0032259">
    <property type="term" value="P:methylation"/>
    <property type="evidence" value="ECO:0007669"/>
    <property type="project" value="UniProtKB-KW"/>
</dbReference>
<dbReference type="InterPro" id="IPR046341">
    <property type="entry name" value="SET_dom_sf"/>
</dbReference>
<evidence type="ECO:0000256" key="8">
    <source>
        <dbReference type="PROSITE-ProRule" id="PRU00358"/>
    </source>
</evidence>
<proteinExistence type="predicted"/>
<evidence type="ECO:0008006" key="16">
    <source>
        <dbReference type="Google" id="ProtNLM"/>
    </source>
</evidence>
<dbReference type="SUPFAM" id="SSF88697">
    <property type="entry name" value="PUA domain-like"/>
    <property type="match status" value="1"/>
</dbReference>
<sequence>MPAKQLLETGGVNSHNFPSSFKHPSSNAFQKYPVTCSAIASDNYSSDIKRHKVDHTRDFSGHTRYTDAKKYVAAIPAVPLRSLPSINVKKDCGAENGKDVDASQKMANDNENTVGSSDEAWKRDSEKVAAVIAQAKEYINMFDTKYSMFKKTLQNLDGNLSEKEMKVEDSVSKMVQEEKTSGMGSMSEDDEEGICILSPAEWSNLQLCSKRKSDTKIGKEVTEPEKSSDHKFNEEHNMVQSQVNEIVDLVDLDVDECASTGEKEKLTIDDYNAIVKYSGTAIETVVNSHDETKYEDLINLRIVRHDEPQGSKARKALKMFEELYEELLVELKSEELRGEGKGTRYAHLEVAERLKLDGMWVFAEKPFGHIPGVEVGDEFQFRAELAVVGLHRQLISGIDYVILNGKKFATSVVNSGRYENDVKDHDILIYSGQGGNPKIRDKACDQKLEKGNLALMNSMEMGYPVRVTHKQKNPLAANTRNFLYVYDGLYTVNVCWQERDQNGKLVFKFELQKMSGQTKPRQSIGKSRKAITRMEVCVVNDISQGKENLPIRAMNGVDDDKPPPFTYMTNIVYPYWYKPVEPIGCNCINGCLDSLPCSCVLKNGGEIPFNEKGAIIRAKRRVHECGSSCKCPPSCMNRVSQNGPRHQLEIFKTESRGWGVRSRNYISSGSFICEYVGELLHDKEAELRVGDDEYLFDIYDDSFAIDAAVYGNIGRFINHSCSPNLYGQEVLYDHDDMRMPHIMFFATKNIPPLQELTYDYNYKMNRICDVNGNIKTKACYCGSRKCTGRMY</sequence>
<dbReference type="PROSITE" id="PS50280">
    <property type="entry name" value="SET"/>
    <property type="match status" value="1"/>
</dbReference>
<dbReference type="SMART" id="SM00466">
    <property type="entry name" value="SRA"/>
    <property type="match status" value="1"/>
</dbReference>
<dbReference type="PROSITE" id="PS50868">
    <property type="entry name" value="POST_SET"/>
    <property type="match status" value="1"/>
</dbReference>
<dbReference type="InterPro" id="IPR001214">
    <property type="entry name" value="SET_dom"/>
</dbReference>
<dbReference type="Gene3D" id="2.30.280.10">
    <property type="entry name" value="SRA-YDG"/>
    <property type="match status" value="1"/>
</dbReference>
<evidence type="ECO:0000256" key="9">
    <source>
        <dbReference type="SAM" id="MobiDB-lite"/>
    </source>
</evidence>
<dbReference type="InterPro" id="IPR007728">
    <property type="entry name" value="Pre-SET_dom"/>
</dbReference>
<evidence type="ECO:0000256" key="1">
    <source>
        <dbReference type="ARBA" id="ARBA00004286"/>
    </source>
</evidence>
<dbReference type="InterPro" id="IPR015947">
    <property type="entry name" value="PUA-like_sf"/>
</dbReference>
<dbReference type="SMART" id="SM00317">
    <property type="entry name" value="SET"/>
    <property type="match status" value="1"/>
</dbReference>
<comment type="subcellular location">
    <subcellularLocation>
        <location evidence="1">Chromosome</location>
    </subcellularLocation>
    <subcellularLocation>
        <location evidence="8">Nucleus</location>
    </subcellularLocation>
</comment>
<accession>A0AAV6XDM8</accession>
<feature type="region of interest" description="Disordered" evidence="9">
    <location>
        <begin position="97"/>
        <end position="121"/>
    </location>
</feature>
<evidence type="ECO:0000259" key="13">
    <source>
        <dbReference type="PROSITE" id="PS51015"/>
    </source>
</evidence>
<evidence type="ECO:0000256" key="6">
    <source>
        <dbReference type="ARBA" id="ARBA00022853"/>
    </source>
</evidence>
<dbReference type="Pfam" id="PF00856">
    <property type="entry name" value="SET"/>
    <property type="match status" value="1"/>
</dbReference>
<keyword evidence="7 8" id="KW-0539">Nucleus</keyword>
<evidence type="ECO:0000256" key="4">
    <source>
        <dbReference type="ARBA" id="ARBA00022679"/>
    </source>
</evidence>
<dbReference type="InterPro" id="IPR003616">
    <property type="entry name" value="Post-SET_dom"/>
</dbReference>
<dbReference type="AlphaFoldDB" id="A0AAV6XDM8"/>
<evidence type="ECO:0000313" key="15">
    <source>
        <dbReference type="Proteomes" id="UP000826271"/>
    </source>
</evidence>
<feature type="domain" description="Pre-SET" evidence="11">
    <location>
        <begin position="583"/>
        <end position="643"/>
    </location>
</feature>
<feature type="domain" description="SET" evidence="10">
    <location>
        <begin position="646"/>
        <end position="761"/>
    </location>
</feature>
<dbReference type="InterPro" id="IPR025794">
    <property type="entry name" value="H3-K9-MeTrfase_plant"/>
</dbReference>
<dbReference type="GO" id="GO:0042054">
    <property type="term" value="F:histone methyltransferase activity"/>
    <property type="evidence" value="ECO:0007669"/>
    <property type="project" value="InterPro"/>
</dbReference>
<keyword evidence="3" id="KW-0489">Methyltransferase</keyword>
<keyword evidence="6" id="KW-0156">Chromatin regulator</keyword>
<dbReference type="InterPro" id="IPR051357">
    <property type="entry name" value="H3K9_HMTase_SUVAR3-9"/>
</dbReference>
<comment type="caution">
    <text evidence="14">The sequence shown here is derived from an EMBL/GenBank/DDBJ whole genome shotgun (WGS) entry which is preliminary data.</text>
</comment>
<reference evidence="14" key="1">
    <citation type="submission" date="2019-10" db="EMBL/GenBank/DDBJ databases">
        <authorList>
            <person name="Zhang R."/>
            <person name="Pan Y."/>
            <person name="Wang J."/>
            <person name="Ma R."/>
            <person name="Yu S."/>
        </authorList>
    </citation>
    <scope>NUCLEOTIDE SEQUENCE</scope>
    <source>
        <strain evidence="14">LA-IB0</strain>
        <tissue evidence="14">Leaf</tissue>
    </source>
</reference>
<name>A0AAV6XDM8_9LAMI</name>
<dbReference type="Gene3D" id="2.170.270.10">
    <property type="entry name" value="SET domain"/>
    <property type="match status" value="1"/>
</dbReference>
<feature type="domain" description="YDG" evidence="13">
    <location>
        <begin position="368"/>
        <end position="513"/>
    </location>
</feature>
<protein>
    <recommendedName>
        <fullName evidence="16">Histone-lysine N-methyltransferase</fullName>
    </recommendedName>
</protein>
<evidence type="ECO:0000256" key="7">
    <source>
        <dbReference type="ARBA" id="ARBA00023242"/>
    </source>
</evidence>
<evidence type="ECO:0000256" key="3">
    <source>
        <dbReference type="ARBA" id="ARBA00022603"/>
    </source>
</evidence>
<dbReference type="PANTHER" id="PTHR45660">
    <property type="entry name" value="HISTONE-LYSINE N-METHYLTRANSFERASE SETMAR"/>
    <property type="match status" value="1"/>
</dbReference>
<dbReference type="SMART" id="SM00468">
    <property type="entry name" value="PreSET"/>
    <property type="match status" value="1"/>
</dbReference>
<dbReference type="GO" id="GO:0003690">
    <property type="term" value="F:double-stranded DNA binding"/>
    <property type="evidence" value="ECO:0007669"/>
    <property type="project" value="TreeGrafter"/>
</dbReference>
<evidence type="ECO:0000256" key="2">
    <source>
        <dbReference type="ARBA" id="ARBA00022454"/>
    </source>
</evidence>